<evidence type="ECO:0000256" key="4">
    <source>
        <dbReference type="ARBA" id="ARBA00023002"/>
    </source>
</evidence>
<keyword evidence="2 7" id="KW-0349">Heme</keyword>
<comment type="similarity">
    <text evidence="1 7">Belongs to the cytochrome P450 family.</text>
</comment>
<keyword evidence="5 7" id="KW-0408">Iron</keyword>
<dbReference type="RefSeq" id="WP_380758725.1">
    <property type="nucleotide sequence ID" value="NZ_JBHSRF010000053.1"/>
</dbReference>
<dbReference type="PRINTS" id="PR00385">
    <property type="entry name" value="P450"/>
</dbReference>
<dbReference type="EMBL" id="JBHSRF010000053">
    <property type="protein sequence ID" value="MFC6085028.1"/>
    <property type="molecule type" value="Genomic_DNA"/>
</dbReference>
<reference evidence="9" key="1">
    <citation type="journal article" date="2019" name="Int. J. Syst. Evol. Microbiol.">
        <title>The Global Catalogue of Microorganisms (GCM) 10K type strain sequencing project: providing services to taxonomists for standard genome sequencing and annotation.</title>
        <authorList>
            <consortium name="The Broad Institute Genomics Platform"/>
            <consortium name="The Broad Institute Genome Sequencing Center for Infectious Disease"/>
            <person name="Wu L."/>
            <person name="Ma J."/>
        </authorList>
    </citation>
    <scope>NUCLEOTIDE SEQUENCE [LARGE SCALE GENOMIC DNA]</scope>
    <source>
        <strain evidence="9">JCM 30346</strain>
    </source>
</reference>
<keyword evidence="4 7" id="KW-0560">Oxidoreductase</keyword>
<dbReference type="InterPro" id="IPR001128">
    <property type="entry name" value="Cyt_P450"/>
</dbReference>
<evidence type="ECO:0000256" key="7">
    <source>
        <dbReference type="RuleBase" id="RU000461"/>
    </source>
</evidence>
<keyword evidence="9" id="KW-1185">Reference proteome</keyword>
<comment type="caution">
    <text evidence="8">The sequence shown here is derived from an EMBL/GenBank/DDBJ whole genome shotgun (WGS) entry which is preliminary data.</text>
</comment>
<dbReference type="Proteomes" id="UP001596137">
    <property type="component" value="Unassembled WGS sequence"/>
</dbReference>
<accession>A0ABW1NPW9</accession>
<organism evidence="8 9">
    <name type="scientific">Sphaerisporangium aureirubrum</name>
    <dbReference type="NCBI Taxonomy" id="1544736"/>
    <lineage>
        <taxon>Bacteria</taxon>
        <taxon>Bacillati</taxon>
        <taxon>Actinomycetota</taxon>
        <taxon>Actinomycetes</taxon>
        <taxon>Streptosporangiales</taxon>
        <taxon>Streptosporangiaceae</taxon>
        <taxon>Sphaerisporangium</taxon>
    </lineage>
</organism>
<dbReference type="Pfam" id="PF00067">
    <property type="entry name" value="p450"/>
    <property type="match status" value="1"/>
</dbReference>
<evidence type="ECO:0000256" key="6">
    <source>
        <dbReference type="ARBA" id="ARBA00023033"/>
    </source>
</evidence>
<dbReference type="InterPro" id="IPR050196">
    <property type="entry name" value="Cytochrome_P450_Monoox"/>
</dbReference>
<protein>
    <submittedName>
        <fullName evidence="8">Cytochrome P450</fullName>
    </submittedName>
</protein>
<keyword evidence="6 7" id="KW-0503">Monooxygenase</keyword>
<dbReference type="PRINTS" id="PR00463">
    <property type="entry name" value="EP450I"/>
</dbReference>
<dbReference type="InterPro" id="IPR036396">
    <property type="entry name" value="Cyt_P450_sf"/>
</dbReference>
<keyword evidence="3 7" id="KW-0479">Metal-binding</keyword>
<dbReference type="InterPro" id="IPR017972">
    <property type="entry name" value="Cyt_P450_CS"/>
</dbReference>
<dbReference type="PROSITE" id="PS00086">
    <property type="entry name" value="CYTOCHROME_P450"/>
    <property type="match status" value="1"/>
</dbReference>
<evidence type="ECO:0000313" key="9">
    <source>
        <dbReference type="Proteomes" id="UP001596137"/>
    </source>
</evidence>
<dbReference type="SUPFAM" id="SSF48264">
    <property type="entry name" value="Cytochrome P450"/>
    <property type="match status" value="1"/>
</dbReference>
<dbReference type="Gene3D" id="1.10.630.10">
    <property type="entry name" value="Cytochrome P450"/>
    <property type="match status" value="1"/>
</dbReference>
<evidence type="ECO:0000256" key="1">
    <source>
        <dbReference type="ARBA" id="ARBA00010617"/>
    </source>
</evidence>
<sequence length="458" mass="50107">MPVVSGVPRIRRAVRCTLTRAMPRLAREPADGLAALATRAGGDVVRLRLGPFRPYLVTHPDHVQHVLRGNWTNYARQGMFWRPLNRLLGDGILGDGDTWASSRKILQQVFTAPYVSSLAGAIASTVDARVGELDRHARSGRAVDAAREMAAIVNQSVVRVLFGNAISRADSERLITAYHAADAAVSFRLLLPFLPYGIRMPGDRTFLAAVRTVDDVVLPVIRARVAAPDAGGDDVVSALCRAHAPDGGPVDERRVRDDLVSVYAAASETTATTLTWLWPVLDAHPEVAAALCAEVDRVVGAGPARPEHVPELRYTMMVLREVMRLYPAGWLFPRMAVGDDVVGGTRIRAGSMVLISPYATHRLEEFWDRPLEFDPERFAPERADRRHRYSYFPFGGGAHQCLGQHLFTMDAPLIVAALLSRYRPVLLGAGPYTPAPTALLRPARKVRLRLRLAPAGAA</sequence>
<proteinExistence type="inferred from homology"/>
<evidence type="ECO:0000313" key="8">
    <source>
        <dbReference type="EMBL" id="MFC6085028.1"/>
    </source>
</evidence>
<gene>
    <name evidence="8" type="ORF">ACFP1K_27965</name>
</gene>
<dbReference type="PANTHER" id="PTHR24291:SF50">
    <property type="entry name" value="BIFUNCTIONAL ALBAFLAVENONE MONOOXYGENASE_TERPENE SYNTHASE"/>
    <property type="match status" value="1"/>
</dbReference>
<evidence type="ECO:0000256" key="3">
    <source>
        <dbReference type="ARBA" id="ARBA00022723"/>
    </source>
</evidence>
<evidence type="ECO:0000256" key="5">
    <source>
        <dbReference type="ARBA" id="ARBA00023004"/>
    </source>
</evidence>
<evidence type="ECO:0000256" key="2">
    <source>
        <dbReference type="ARBA" id="ARBA00022617"/>
    </source>
</evidence>
<dbReference type="PANTHER" id="PTHR24291">
    <property type="entry name" value="CYTOCHROME P450 FAMILY 4"/>
    <property type="match status" value="1"/>
</dbReference>
<name>A0ABW1NPW9_9ACTN</name>
<dbReference type="InterPro" id="IPR002401">
    <property type="entry name" value="Cyt_P450_E_grp-I"/>
</dbReference>